<comment type="caution">
    <text evidence="2">The sequence shown here is derived from an EMBL/GenBank/DDBJ whole genome shotgun (WGS) entry which is preliminary data.</text>
</comment>
<evidence type="ECO:0000256" key="1">
    <source>
        <dbReference type="SAM" id="Phobius"/>
    </source>
</evidence>
<feature type="transmembrane region" description="Helical" evidence="1">
    <location>
        <begin position="112"/>
        <end position="131"/>
    </location>
</feature>
<evidence type="ECO:0008006" key="4">
    <source>
        <dbReference type="Google" id="ProtNLM"/>
    </source>
</evidence>
<accession>A0A396JLU1</accession>
<dbReference type="AlphaFoldDB" id="A0A396JLU1"/>
<dbReference type="Gramene" id="rna1885">
    <property type="protein sequence ID" value="RHN78342.1"/>
    <property type="gene ID" value="gene1885"/>
</dbReference>
<dbReference type="EMBL" id="PSQE01000001">
    <property type="protein sequence ID" value="RHN78342.1"/>
    <property type="molecule type" value="Genomic_DNA"/>
</dbReference>
<reference evidence="3" key="1">
    <citation type="journal article" date="2018" name="Nat. Plants">
        <title>Whole-genome landscape of Medicago truncatula symbiotic genes.</title>
        <authorList>
            <person name="Pecrix Y."/>
            <person name="Staton S.E."/>
            <person name="Sallet E."/>
            <person name="Lelandais-Briere C."/>
            <person name="Moreau S."/>
            <person name="Carrere S."/>
            <person name="Blein T."/>
            <person name="Jardinaud M.F."/>
            <person name="Latrasse D."/>
            <person name="Zouine M."/>
            <person name="Zahm M."/>
            <person name="Kreplak J."/>
            <person name="Mayjonade B."/>
            <person name="Satge C."/>
            <person name="Perez M."/>
            <person name="Cauet S."/>
            <person name="Marande W."/>
            <person name="Chantry-Darmon C."/>
            <person name="Lopez-Roques C."/>
            <person name="Bouchez O."/>
            <person name="Berard A."/>
            <person name="Debelle F."/>
            <person name="Munos S."/>
            <person name="Bendahmane A."/>
            <person name="Berges H."/>
            <person name="Niebel A."/>
            <person name="Buitink J."/>
            <person name="Frugier F."/>
            <person name="Benhamed M."/>
            <person name="Crespi M."/>
            <person name="Gouzy J."/>
            <person name="Gamas P."/>
        </authorList>
    </citation>
    <scope>NUCLEOTIDE SEQUENCE [LARGE SCALE GENOMIC DNA]</scope>
    <source>
        <strain evidence="3">cv. Jemalong A17</strain>
    </source>
</reference>
<keyword evidence="1" id="KW-0472">Membrane</keyword>
<protein>
    <recommendedName>
        <fullName evidence="4">Transmembrane protein</fullName>
    </recommendedName>
</protein>
<name>A0A396JLU1_MEDTR</name>
<gene>
    <name evidence="2" type="ORF">MtrunA17_Chr1g0164451</name>
</gene>
<keyword evidence="1" id="KW-0812">Transmembrane</keyword>
<evidence type="ECO:0000313" key="3">
    <source>
        <dbReference type="Proteomes" id="UP000265566"/>
    </source>
</evidence>
<evidence type="ECO:0000313" key="2">
    <source>
        <dbReference type="EMBL" id="RHN78342.1"/>
    </source>
</evidence>
<dbReference type="Proteomes" id="UP000265566">
    <property type="component" value="Chromosome 1"/>
</dbReference>
<sequence length="138" mass="15914">MRCWECVSSKRGGAENKTKGIWALGEARRVWAWNRLVQTGSKVEPVQSSIINRHLRFFLSFFIFPSLSSLILEREALPSLFPFFIFSGQVGPSGAATGESSRRRHRAGVKNFSFFYFFVLSPSFHSLFLIFEPKNYFY</sequence>
<organism evidence="2 3">
    <name type="scientific">Medicago truncatula</name>
    <name type="common">Barrel medic</name>
    <name type="synonym">Medicago tribuloides</name>
    <dbReference type="NCBI Taxonomy" id="3880"/>
    <lineage>
        <taxon>Eukaryota</taxon>
        <taxon>Viridiplantae</taxon>
        <taxon>Streptophyta</taxon>
        <taxon>Embryophyta</taxon>
        <taxon>Tracheophyta</taxon>
        <taxon>Spermatophyta</taxon>
        <taxon>Magnoliopsida</taxon>
        <taxon>eudicotyledons</taxon>
        <taxon>Gunneridae</taxon>
        <taxon>Pentapetalae</taxon>
        <taxon>rosids</taxon>
        <taxon>fabids</taxon>
        <taxon>Fabales</taxon>
        <taxon>Fabaceae</taxon>
        <taxon>Papilionoideae</taxon>
        <taxon>50 kb inversion clade</taxon>
        <taxon>NPAAA clade</taxon>
        <taxon>Hologalegina</taxon>
        <taxon>IRL clade</taxon>
        <taxon>Trifolieae</taxon>
        <taxon>Medicago</taxon>
    </lineage>
</organism>
<keyword evidence="1" id="KW-1133">Transmembrane helix</keyword>
<proteinExistence type="predicted"/>